<dbReference type="GO" id="GO:0012505">
    <property type="term" value="C:endomembrane system"/>
    <property type="evidence" value="ECO:0007669"/>
    <property type="project" value="UniProtKB-SubCell"/>
</dbReference>
<keyword evidence="8" id="KW-0406">Ion transport</keyword>
<evidence type="ECO:0000313" key="11">
    <source>
        <dbReference type="EMBL" id="CAD8383366.1"/>
    </source>
</evidence>
<feature type="transmembrane region" description="Helical" evidence="10">
    <location>
        <begin position="606"/>
        <end position="624"/>
    </location>
</feature>
<proteinExistence type="inferred from homology"/>
<dbReference type="NCBIfam" id="TIGR01104">
    <property type="entry name" value="V_PPase"/>
    <property type="match status" value="1"/>
</dbReference>
<dbReference type="HAMAP" id="MF_01129">
    <property type="entry name" value="PPase_energized_pump"/>
    <property type="match status" value="1"/>
</dbReference>
<feature type="transmembrane region" description="Helical" evidence="10">
    <location>
        <begin position="275"/>
        <end position="296"/>
    </location>
</feature>
<dbReference type="GO" id="GO:0016020">
    <property type="term" value="C:membrane"/>
    <property type="evidence" value="ECO:0007669"/>
    <property type="project" value="InterPro"/>
</dbReference>
<evidence type="ECO:0000256" key="5">
    <source>
        <dbReference type="ARBA" id="ARBA00022842"/>
    </source>
</evidence>
<evidence type="ECO:0000256" key="9">
    <source>
        <dbReference type="ARBA" id="ARBA00023136"/>
    </source>
</evidence>
<keyword evidence="4 10" id="KW-0812">Transmembrane</keyword>
<evidence type="ECO:0000256" key="6">
    <source>
        <dbReference type="ARBA" id="ARBA00022967"/>
    </source>
</evidence>
<dbReference type="Pfam" id="PF03030">
    <property type="entry name" value="H_PPase"/>
    <property type="match status" value="1"/>
</dbReference>
<evidence type="ECO:0000256" key="7">
    <source>
        <dbReference type="ARBA" id="ARBA00022989"/>
    </source>
</evidence>
<keyword evidence="9 10" id="KW-0472">Membrane</keyword>
<keyword evidence="6" id="KW-1278">Translocase</keyword>
<dbReference type="InterPro" id="IPR004131">
    <property type="entry name" value="PPase-energised_H-pump"/>
</dbReference>
<dbReference type="PANTHER" id="PTHR31998">
    <property type="entry name" value="K(+)-INSENSITIVE PYROPHOSPHATE-ENERGIZED PROTON PUMP"/>
    <property type="match status" value="1"/>
</dbReference>
<keyword evidence="5" id="KW-0460">Magnesium</keyword>
<dbReference type="GO" id="GO:0009678">
    <property type="term" value="F:diphosphate hydrolysis-driven proton transmembrane transporter activity"/>
    <property type="evidence" value="ECO:0007669"/>
    <property type="project" value="UniProtKB-EC"/>
</dbReference>
<dbReference type="PIRSF" id="PIRSF001265">
    <property type="entry name" value="H+-PPase"/>
    <property type="match status" value="1"/>
</dbReference>
<dbReference type="NCBIfam" id="NF001960">
    <property type="entry name" value="PRK00733.3-5"/>
    <property type="match status" value="1"/>
</dbReference>
<reference evidence="11" key="1">
    <citation type="submission" date="2021-01" db="EMBL/GenBank/DDBJ databases">
        <authorList>
            <person name="Corre E."/>
            <person name="Pelletier E."/>
            <person name="Niang G."/>
            <person name="Scheremetjew M."/>
            <person name="Finn R."/>
            <person name="Kale V."/>
            <person name="Holt S."/>
            <person name="Cochrane G."/>
            <person name="Meng A."/>
            <person name="Brown T."/>
            <person name="Cohen L."/>
        </authorList>
    </citation>
    <scope>NUCLEOTIDE SEQUENCE</scope>
    <source>
        <strain evidence="11">Pbaha01</strain>
    </source>
</reference>
<protein>
    <recommendedName>
        <fullName evidence="2">H(+)-exporting diphosphatase</fullName>
        <ecNumber evidence="2">7.1.3.1</ecNumber>
    </recommendedName>
</protein>
<dbReference type="EC" id="7.1.3.1" evidence="2"/>
<keyword evidence="7 10" id="KW-1133">Transmembrane helix</keyword>
<feature type="transmembrane region" description="Helical" evidence="10">
    <location>
        <begin position="145"/>
        <end position="175"/>
    </location>
</feature>
<evidence type="ECO:0000256" key="10">
    <source>
        <dbReference type="SAM" id="Phobius"/>
    </source>
</evidence>
<sequence length="764" mass="78073">MDAYEVPPLAPSQIALPALGASGLCLLFVRSLWRRLAQHATGKRIGVPQLDALAAQIKSGAMAFLQEEYLQMSRFVVLLSAVLCVLFSLNPVVGTFDGPLVAAAFMSGAALSALAGWVGMLVATDANVRTTVACAVGNLNNGLQVAFTAGSVMGFVVVSLGLGGLTLCFLVLRLVGSDAGALQLLSGFSFGASTAALFARVAGGIYTKAADVAADLVGKVEADIDEDDPHNPAVIADNVGDNVGDVAGMGADLFESYVGSVLAAAALGASNPSKVALPFVLSAAGALCSMAGFSLVSTKQEGSGWNVHLGSLMWAMEKGFYAAGLAFTVCAAAICSHFFEPQEGRCIFACIVIGLVAGIAVGKTTEYFTSFDHSPVISIKDQGHTGPATVIIQGLSVGMFSTVPCSAILAVSILFCSWLSGGYGIAIASVGMLSTLGITLASDAYGPVADNAGGLAELANLDAAVRRKTDSLDALGNTTAAVGKGFAIGSAVLTSLSLLAAFKDQVMLPEGAFDVCDPVVLAGVLLGGMLPYLFAALTMLSVGKAAGAIIREVRRQFREVVNAKGITLMTAIRRASAGETIPPEEDVAPDSDRCVALATKAAIQEMLAPAMFAILAPLTIGFLVGPRCLMGALAGSIVSGCVLAIAMANAGGAWDNAKKLCEKLGIKKEAIGKACVVADTVGDPFKDTSGPALNILIKLMAITALTISPLLRSRADWETWRTGVLLLSTTASVTLALIRRGALSWGVAEGCSKSESLLKFAMGG</sequence>
<feature type="transmembrane region" description="Helical" evidence="10">
    <location>
        <begin position="319"/>
        <end position="339"/>
    </location>
</feature>
<evidence type="ECO:0000256" key="2">
    <source>
        <dbReference type="ARBA" id="ARBA00013242"/>
    </source>
</evidence>
<feature type="transmembrane region" description="Helical" evidence="10">
    <location>
        <begin position="346"/>
        <end position="362"/>
    </location>
</feature>
<feature type="transmembrane region" description="Helical" evidence="10">
    <location>
        <begin position="100"/>
        <end position="124"/>
    </location>
</feature>
<dbReference type="AlphaFoldDB" id="A0A7S0B4T0"/>
<feature type="transmembrane region" description="Helical" evidence="10">
    <location>
        <begin position="422"/>
        <end position="441"/>
    </location>
</feature>
<feature type="transmembrane region" description="Helical" evidence="10">
    <location>
        <begin position="630"/>
        <end position="650"/>
    </location>
</feature>
<evidence type="ECO:0000256" key="4">
    <source>
        <dbReference type="ARBA" id="ARBA00022692"/>
    </source>
</evidence>
<feature type="transmembrane region" description="Helical" evidence="10">
    <location>
        <begin position="75"/>
        <end position="94"/>
    </location>
</feature>
<feature type="transmembrane region" description="Helical" evidence="10">
    <location>
        <begin position="695"/>
        <end position="713"/>
    </location>
</feature>
<dbReference type="EMBL" id="HBEG01044400">
    <property type="protein sequence ID" value="CAD8383366.1"/>
    <property type="molecule type" value="Transcribed_RNA"/>
</dbReference>
<gene>
    <name evidence="11" type="ORF">PBAH0796_LOCUS27054</name>
</gene>
<keyword evidence="3" id="KW-0813">Transport</keyword>
<feature type="transmembrane region" description="Helical" evidence="10">
    <location>
        <begin position="181"/>
        <end position="199"/>
    </location>
</feature>
<feature type="transmembrane region" description="Helical" evidence="10">
    <location>
        <begin position="14"/>
        <end position="33"/>
    </location>
</feature>
<evidence type="ECO:0000256" key="8">
    <source>
        <dbReference type="ARBA" id="ARBA00023065"/>
    </source>
</evidence>
<evidence type="ECO:0000256" key="1">
    <source>
        <dbReference type="ARBA" id="ARBA00004127"/>
    </source>
</evidence>
<comment type="subcellular location">
    <subcellularLocation>
        <location evidence="1">Endomembrane system</location>
        <topology evidence="1">Multi-pass membrane protein</topology>
    </subcellularLocation>
</comment>
<name>A0A7S0B4T0_9DINO</name>
<feature type="transmembrane region" description="Helical" evidence="10">
    <location>
        <begin position="390"/>
        <end position="415"/>
    </location>
</feature>
<organism evidence="11">
    <name type="scientific">Pyrodinium bahamense</name>
    <dbReference type="NCBI Taxonomy" id="73915"/>
    <lineage>
        <taxon>Eukaryota</taxon>
        <taxon>Sar</taxon>
        <taxon>Alveolata</taxon>
        <taxon>Dinophyceae</taxon>
        <taxon>Gonyaulacales</taxon>
        <taxon>Pyrocystaceae</taxon>
        <taxon>Pyrodinium</taxon>
    </lineage>
</organism>
<accession>A0A7S0B4T0</accession>
<dbReference type="GO" id="GO:0004427">
    <property type="term" value="F:inorganic diphosphate phosphatase activity"/>
    <property type="evidence" value="ECO:0007669"/>
    <property type="project" value="InterPro"/>
</dbReference>
<evidence type="ECO:0000256" key="3">
    <source>
        <dbReference type="ARBA" id="ARBA00022448"/>
    </source>
</evidence>